<dbReference type="EMBL" id="UYYA01003822">
    <property type="protein sequence ID" value="VDM56210.1"/>
    <property type="molecule type" value="Genomic_DNA"/>
</dbReference>
<dbReference type="GO" id="GO:0004111">
    <property type="term" value="F:creatine kinase activity"/>
    <property type="evidence" value="ECO:0007669"/>
    <property type="project" value="InterPro"/>
</dbReference>
<gene>
    <name evidence="11" type="ORF">ACOC_LOCUS4625</name>
</gene>
<dbReference type="GO" id="GO:0004054">
    <property type="term" value="F:arginine kinase activity"/>
    <property type="evidence" value="ECO:0007669"/>
    <property type="project" value="UniProtKB-EC"/>
</dbReference>
<evidence type="ECO:0000313" key="11">
    <source>
        <dbReference type="EMBL" id="VDM56210.1"/>
    </source>
</evidence>
<dbReference type="GO" id="GO:0046314">
    <property type="term" value="P:phosphocreatine biosynthetic process"/>
    <property type="evidence" value="ECO:0007669"/>
    <property type="project" value="InterPro"/>
</dbReference>
<dbReference type="InterPro" id="IPR000749">
    <property type="entry name" value="ATP-guanido_PTrfase"/>
</dbReference>
<dbReference type="OrthoDB" id="430219at2759"/>
<dbReference type="EC" id="2.7.3.3" evidence="2"/>
<keyword evidence="6 8" id="KW-0067">ATP-binding</keyword>
<name>A0A0R3PJI6_ANGCS</name>
<dbReference type="WBParaSite" id="ACOC_0000462401-mRNA-1">
    <property type="protein sequence ID" value="ACOC_0000462401-mRNA-1"/>
    <property type="gene ID" value="ACOC_0000462401"/>
</dbReference>
<dbReference type="PANTHER" id="PTHR11547:SF38">
    <property type="entry name" value="ARGININE KINASE 1-RELATED"/>
    <property type="match status" value="1"/>
</dbReference>
<dbReference type="Pfam" id="PF02807">
    <property type="entry name" value="ATP-gua_PtransN"/>
    <property type="match status" value="1"/>
</dbReference>
<evidence type="ECO:0000256" key="4">
    <source>
        <dbReference type="ARBA" id="ARBA00022741"/>
    </source>
</evidence>
<protein>
    <recommendedName>
        <fullName evidence="2">arginine kinase</fullName>
        <ecNumber evidence="2">2.7.3.3</ecNumber>
    </recommendedName>
</protein>
<dbReference type="InterPro" id="IPR022413">
    <property type="entry name" value="ATP-guanido_PTrfase_N"/>
</dbReference>
<dbReference type="Gene3D" id="1.10.135.10">
    <property type="entry name" value="ATP:guanido phosphotransferase, N-terminal domain"/>
    <property type="match status" value="1"/>
</dbReference>
<reference evidence="11 12" key="2">
    <citation type="submission" date="2018-11" db="EMBL/GenBank/DDBJ databases">
        <authorList>
            <consortium name="Pathogen Informatics"/>
        </authorList>
    </citation>
    <scope>NUCLEOTIDE SEQUENCE [LARGE SCALE GENOMIC DNA]</scope>
    <source>
        <strain evidence="11 12">Costa Rica</strain>
    </source>
</reference>
<dbReference type="SUPFAM" id="SSF55931">
    <property type="entry name" value="Glutamine synthetase/guanido kinase"/>
    <property type="match status" value="1"/>
</dbReference>
<evidence type="ECO:0000259" key="10">
    <source>
        <dbReference type="PROSITE" id="PS51510"/>
    </source>
</evidence>
<keyword evidence="5 8" id="KW-0418">Kinase</keyword>
<keyword evidence="4 8" id="KW-0547">Nucleotide-binding</keyword>
<feature type="domain" description="Phosphagen kinase C-terminal" evidence="10">
    <location>
        <begin position="130"/>
        <end position="232"/>
    </location>
</feature>
<dbReference type="Gene3D" id="3.30.590.10">
    <property type="entry name" value="Glutamine synthetase/guanido kinase, catalytic domain"/>
    <property type="match status" value="1"/>
</dbReference>
<evidence type="ECO:0000256" key="3">
    <source>
        <dbReference type="ARBA" id="ARBA00022679"/>
    </source>
</evidence>
<dbReference type="AlphaFoldDB" id="A0A0R3PJI6"/>
<evidence type="ECO:0000259" key="9">
    <source>
        <dbReference type="PROSITE" id="PS51509"/>
    </source>
</evidence>
<dbReference type="GO" id="GO:0005615">
    <property type="term" value="C:extracellular space"/>
    <property type="evidence" value="ECO:0007669"/>
    <property type="project" value="TreeGrafter"/>
</dbReference>
<dbReference type="InterPro" id="IPR022414">
    <property type="entry name" value="ATP-guanido_PTrfase_cat"/>
</dbReference>
<feature type="binding site" evidence="8">
    <location>
        <position position="197"/>
    </location>
    <ligand>
        <name>ATP</name>
        <dbReference type="ChEBI" id="CHEBI:30616"/>
    </ligand>
</feature>
<dbReference type="InterPro" id="IPR036802">
    <property type="entry name" value="ATP-guanido_PTrfase_N_sf"/>
</dbReference>
<evidence type="ECO:0000256" key="6">
    <source>
        <dbReference type="ARBA" id="ARBA00022840"/>
    </source>
</evidence>
<dbReference type="OMA" id="QVANDYK"/>
<organism evidence="13">
    <name type="scientific">Angiostrongylus costaricensis</name>
    <name type="common">Nematode worm</name>
    <dbReference type="NCBI Taxonomy" id="334426"/>
    <lineage>
        <taxon>Eukaryota</taxon>
        <taxon>Metazoa</taxon>
        <taxon>Ecdysozoa</taxon>
        <taxon>Nematoda</taxon>
        <taxon>Chromadorea</taxon>
        <taxon>Rhabditida</taxon>
        <taxon>Rhabditina</taxon>
        <taxon>Rhabditomorpha</taxon>
        <taxon>Strongyloidea</taxon>
        <taxon>Metastrongylidae</taxon>
        <taxon>Angiostrongylus</taxon>
    </lineage>
</organism>
<dbReference type="STRING" id="334426.A0A0R3PJI6"/>
<dbReference type="PROSITE" id="PS51510">
    <property type="entry name" value="PHOSPHAGEN_KINASE_C"/>
    <property type="match status" value="1"/>
</dbReference>
<dbReference type="Proteomes" id="UP000267027">
    <property type="component" value="Unassembled WGS sequence"/>
</dbReference>
<evidence type="ECO:0000256" key="5">
    <source>
        <dbReference type="ARBA" id="ARBA00022777"/>
    </source>
</evidence>
<sequence length="232" mass="25953">MANDRATPLLCIWHAKNLGLYLSAGYSTTDVDMLRSEVPHDVLERAGFLSSKAATDIANRLQVSFERLLPKNASACHSLLKKYLTKGVVDQLKDKKTKLGGTILCVIQRGVANLGSGIGIYTPDTEKYTVFKPLFGSVWVFSPGYPFNLCLSEAIYLEMAAIVKKMFETITDPELQGTHYPFDGVTKEVQNQLIKDHFLFKEGNRFLQVANDYKYWPKGGGIFDNKNKTFLA</sequence>
<feature type="domain" description="Phosphagen kinase N-terminal" evidence="9">
    <location>
        <begin position="62"/>
        <end position="144"/>
    </location>
</feature>
<feature type="binding site" evidence="8">
    <location>
        <begin position="133"/>
        <end position="137"/>
    </location>
    <ligand>
        <name>ATP</name>
        <dbReference type="ChEBI" id="CHEBI:30616"/>
    </ligand>
</feature>
<dbReference type="GO" id="GO:0005524">
    <property type="term" value="F:ATP binding"/>
    <property type="evidence" value="ECO:0007669"/>
    <property type="project" value="UniProtKB-UniRule"/>
</dbReference>
<evidence type="ECO:0000313" key="12">
    <source>
        <dbReference type="Proteomes" id="UP000267027"/>
    </source>
</evidence>
<evidence type="ECO:0000256" key="7">
    <source>
        <dbReference type="PROSITE-ProRule" id="PRU00842"/>
    </source>
</evidence>
<dbReference type="PANTHER" id="PTHR11547">
    <property type="entry name" value="ARGININE OR CREATINE KINASE"/>
    <property type="match status" value="1"/>
</dbReference>
<comment type="caution">
    <text evidence="8">Lacks conserved residue(s) required for the propagation of feature annotation.</text>
</comment>
<comment type="similarity">
    <text evidence="1 7">Belongs to the ATP:guanido phosphotransferase family.</text>
</comment>
<proteinExistence type="inferred from homology"/>
<keyword evidence="12" id="KW-1185">Reference proteome</keyword>
<dbReference type="PROSITE" id="PS51509">
    <property type="entry name" value="PHOSPHAGEN_KINASE_N"/>
    <property type="match status" value="1"/>
</dbReference>
<dbReference type="Pfam" id="PF00217">
    <property type="entry name" value="ATP-gua_Ptrans"/>
    <property type="match status" value="1"/>
</dbReference>
<evidence type="ECO:0000256" key="8">
    <source>
        <dbReference type="PROSITE-ProRule" id="PRU00843"/>
    </source>
</evidence>
<reference evidence="13" key="1">
    <citation type="submission" date="2017-02" db="UniProtKB">
        <authorList>
            <consortium name="WormBaseParasite"/>
        </authorList>
    </citation>
    <scope>IDENTIFICATION</scope>
</reference>
<evidence type="ECO:0000256" key="2">
    <source>
        <dbReference type="ARBA" id="ARBA00012230"/>
    </source>
</evidence>
<keyword evidence="3 8" id="KW-0808">Transferase</keyword>
<dbReference type="FunFam" id="1.10.135.10:FF:000003">
    <property type="entry name" value="Three-domain arginine kinase"/>
    <property type="match status" value="1"/>
</dbReference>
<evidence type="ECO:0000256" key="1">
    <source>
        <dbReference type="ARBA" id="ARBA00006798"/>
    </source>
</evidence>
<evidence type="ECO:0000313" key="13">
    <source>
        <dbReference type="WBParaSite" id="ACOC_0000462401-mRNA-1"/>
    </source>
</evidence>
<accession>A0A0R3PJI6</accession>
<dbReference type="InterPro" id="IPR014746">
    <property type="entry name" value="Gln_synth/guanido_kin_cat_dom"/>
</dbReference>
<dbReference type="SUPFAM" id="SSF48034">
    <property type="entry name" value="Guanido kinase N-terminal domain"/>
    <property type="match status" value="1"/>
</dbReference>